<proteinExistence type="predicted"/>
<reference evidence="4" key="1">
    <citation type="submission" date="2022-11" db="UniProtKB">
        <authorList>
            <consortium name="WormBaseParasite"/>
        </authorList>
    </citation>
    <scope>IDENTIFICATION</scope>
</reference>
<feature type="region of interest" description="Disordered" evidence="1">
    <location>
        <begin position="207"/>
        <end position="240"/>
    </location>
</feature>
<name>A0A915LV57_MELJA</name>
<dbReference type="AlphaFoldDB" id="A0A915LV57"/>
<dbReference type="Proteomes" id="UP000887561">
    <property type="component" value="Unplaced"/>
</dbReference>
<dbReference type="WBParaSite" id="scaffold2020_cov149.g4119">
    <property type="protein sequence ID" value="scaffold2020_cov149.g4119"/>
    <property type="gene ID" value="scaffold2020_cov149.g4119"/>
</dbReference>
<evidence type="ECO:0000256" key="2">
    <source>
        <dbReference type="SAM" id="SignalP"/>
    </source>
</evidence>
<evidence type="ECO:0000313" key="4">
    <source>
        <dbReference type="WBParaSite" id="scaffold2020_cov149.g4119"/>
    </source>
</evidence>
<protein>
    <submittedName>
        <fullName evidence="4">Uncharacterized protein</fullName>
    </submittedName>
</protein>
<evidence type="ECO:0000313" key="3">
    <source>
        <dbReference type="Proteomes" id="UP000887561"/>
    </source>
</evidence>
<evidence type="ECO:0000256" key="1">
    <source>
        <dbReference type="SAM" id="MobiDB-lite"/>
    </source>
</evidence>
<feature type="chain" id="PRO_5037871204" evidence="2">
    <location>
        <begin position="26"/>
        <end position="240"/>
    </location>
</feature>
<feature type="compositionally biased region" description="Basic residues" evidence="1">
    <location>
        <begin position="52"/>
        <end position="71"/>
    </location>
</feature>
<organism evidence="3 4">
    <name type="scientific">Meloidogyne javanica</name>
    <name type="common">Root-knot nematode worm</name>
    <dbReference type="NCBI Taxonomy" id="6303"/>
    <lineage>
        <taxon>Eukaryota</taxon>
        <taxon>Metazoa</taxon>
        <taxon>Ecdysozoa</taxon>
        <taxon>Nematoda</taxon>
        <taxon>Chromadorea</taxon>
        <taxon>Rhabditida</taxon>
        <taxon>Tylenchina</taxon>
        <taxon>Tylenchomorpha</taxon>
        <taxon>Tylenchoidea</taxon>
        <taxon>Meloidogynidae</taxon>
        <taxon>Meloidogyninae</taxon>
        <taxon>Meloidogyne</taxon>
        <taxon>Meloidogyne incognita group</taxon>
    </lineage>
</organism>
<sequence>MKELKFLGIFLLFILFVYCVLKVEGSDDETNDPGPANEGGEGSGTQESGNTRKYKSSKNRRTVRRRERKKKLEGGIAAMEREAIEQYEPDPDEGHQPHPNEVSQQVQSQPMVGLPPVAVHPGNYPHIPPHFTPIQGPVPVMPVMYGMPIQHVHGQPPYMPGQHPYYLPQGFNNNQIHHGHIPMPTTLFSATYDPNEDLSTMLAPDQLLRTQDETSQPSNQSRRSGGGREHRGGRGGRQYR</sequence>
<feature type="signal peptide" evidence="2">
    <location>
        <begin position="1"/>
        <end position="25"/>
    </location>
</feature>
<accession>A0A915LV57</accession>
<keyword evidence="2" id="KW-0732">Signal</keyword>
<feature type="region of interest" description="Disordered" evidence="1">
    <location>
        <begin position="28"/>
        <end position="108"/>
    </location>
</feature>
<keyword evidence="3" id="KW-1185">Reference proteome</keyword>